<proteinExistence type="inferred from homology"/>
<dbReference type="Proteomes" id="UP000235484">
    <property type="component" value="Unassembled WGS sequence"/>
</dbReference>
<comment type="similarity">
    <text evidence="1">Belongs to the type-I restriction system S methylase family.</text>
</comment>
<keyword evidence="2" id="KW-0680">Restriction system</keyword>
<evidence type="ECO:0000256" key="1">
    <source>
        <dbReference type="ARBA" id="ARBA00010923"/>
    </source>
</evidence>
<dbReference type="GO" id="GO:0009307">
    <property type="term" value="P:DNA restriction-modification system"/>
    <property type="evidence" value="ECO:0007669"/>
    <property type="project" value="UniProtKB-KW"/>
</dbReference>
<protein>
    <submittedName>
        <fullName evidence="5">Type I restriction-modification system, specificity subunit S</fullName>
        <ecNumber evidence="5">3.1.21.3</ecNumber>
    </submittedName>
</protein>
<dbReference type="EC" id="3.1.21.3" evidence="5"/>
<dbReference type="InterPro" id="IPR044946">
    <property type="entry name" value="Restrct_endonuc_typeI_TRD_sf"/>
</dbReference>
<dbReference type="Gene3D" id="3.90.220.20">
    <property type="entry name" value="DNA methylase specificity domains"/>
    <property type="match status" value="1"/>
</dbReference>
<gene>
    <name evidence="5" type="ORF">LRLP16767_LR202_00294</name>
</gene>
<evidence type="ECO:0000256" key="3">
    <source>
        <dbReference type="ARBA" id="ARBA00023125"/>
    </source>
</evidence>
<dbReference type="EMBL" id="LN887526">
    <property type="protein sequence ID" value="CUR40237.1"/>
    <property type="molecule type" value="Genomic_DNA"/>
</dbReference>
<dbReference type="InterPro" id="IPR000055">
    <property type="entry name" value="Restrct_endonuc_typeI_TRD"/>
</dbReference>
<evidence type="ECO:0000313" key="6">
    <source>
        <dbReference type="Proteomes" id="UP000235484"/>
    </source>
</evidence>
<feature type="domain" description="Type I restriction modification DNA specificity" evidence="4">
    <location>
        <begin position="17"/>
        <end position="70"/>
    </location>
</feature>
<dbReference type="GO" id="GO:0009035">
    <property type="term" value="F:type I site-specific deoxyribonuclease activity"/>
    <property type="evidence" value="ECO:0007669"/>
    <property type="project" value="UniProtKB-EC"/>
</dbReference>
<evidence type="ECO:0000256" key="2">
    <source>
        <dbReference type="ARBA" id="ARBA00022747"/>
    </source>
</evidence>
<dbReference type="InterPro" id="IPR052021">
    <property type="entry name" value="Type-I_RS_S_subunit"/>
</dbReference>
<reference evidence="6" key="1">
    <citation type="submission" date="2015-10" db="EMBL/GenBank/DDBJ databases">
        <authorList>
            <person name="Crossman L.C."/>
        </authorList>
    </citation>
    <scope>NUCLEOTIDE SEQUENCE [LARGE SCALE GENOMIC DNA]</scope>
    <source>
        <strain evidence="6">20-2</strain>
    </source>
</reference>
<name>A0A0U5JTN3_LIMRT</name>
<keyword evidence="3" id="KW-0238">DNA-binding</keyword>
<keyword evidence="5" id="KW-0378">Hydrolase</keyword>
<dbReference type="Pfam" id="PF01420">
    <property type="entry name" value="Methylase_S"/>
    <property type="match status" value="1"/>
</dbReference>
<dbReference type="AlphaFoldDB" id="A0A0U5JTN3"/>
<dbReference type="SUPFAM" id="SSF116734">
    <property type="entry name" value="DNA methylase specificity domain"/>
    <property type="match status" value="1"/>
</dbReference>
<dbReference type="PANTHER" id="PTHR30408:SF12">
    <property type="entry name" value="TYPE I RESTRICTION ENZYME MJAVIII SPECIFICITY SUBUNIT"/>
    <property type="match status" value="1"/>
</dbReference>
<evidence type="ECO:0000259" key="4">
    <source>
        <dbReference type="Pfam" id="PF01420"/>
    </source>
</evidence>
<dbReference type="Gene3D" id="1.10.287.1120">
    <property type="entry name" value="Bipartite methylase S protein"/>
    <property type="match status" value="1"/>
</dbReference>
<dbReference type="RefSeq" id="WP_102815908.1">
    <property type="nucleotide sequence ID" value="NZ_LN887526.1"/>
</dbReference>
<sequence length="82" mass="9390">MLNSVQNKQFVQHVLDRSTGTSYPAINSSDLSNIEIHVPSKLSEQQKIGSFFQQLDNTIALHQRKSDLLKEQKKGFLQKMFV</sequence>
<evidence type="ECO:0000313" key="5">
    <source>
        <dbReference type="EMBL" id="CUR40237.1"/>
    </source>
</evidence>
<dbReference type="PANTHER" id="PTHR30408">
    <property type="entry name" value="TYPE-1 RESTRICTION ENZYME ECOKI SPECIFICITY PROTEIN"/>
    <property type="match status" value="1"/>
</dbReference>
<dbReference type="GO" id="GO:0003677">
    <property type="term" value="F:DNA binding"/>
    <property type="evidence" value="ECO:0007669"/>
    <property type="project" value="UniProtKB-KW"/>
</dbReference>
<accession>A0A0U5JTN3</accession>
<organism evidence="5 6">
    <name type="scientific">Limosilactobacillus reuteri</name>
    <name type="common">Lactobacillus reuteri</name>
    <dbReference type="NCBI Taxonomy" id="1598"/>
    <lineage>
        <taxon>Bacteria</taxon>
        <taxon>Bacillati</taxon>
        <taxon>Bacillota</taxon>
        <taxon>Bacilli</taxon>
        <taxon>Lactobacillales</taxon>
        <taxon>Lactobacillaceae</taxon>
        <taxon>Limosilactobacillus</taxon>
    </lineage>
</organism>